<dbReference type="InterPro" id="IPR036876">
    <property type="entry name" value="UVR_dom_sf"/>
</dbReference>
<proteinExistence type="predicted"/>
<name>A0A0A1MP13_9BACI</name>
<dbReference type="AlphaFoldDB" id="A0A0A1MP13"/>
<dbReference type="EMBL" id="CDGG01000001">
    <property type="protein sequence ID" value="CEI81534.1"/>
    <property type="molecule type" value="Genomic_DNA"/>
</dbReference>
<evidence type="ECO:0000259" key="2">
    <source>
        <dbReference type="PROSITE" id="PS50151"/>
    </source>
</evidence>
<reference evidence="3 4" key="1">
    <citation type="submission" date="2014-11" db="EMBL/GenBank/DDBJ databases">
        <authorList>
            <person name="Urmite Genomes Urmite Genomes"/>
        </authorList>
    </citation>
    <scope>NUCLEOTIDE SEQUENCE [LARGE SCALE GENOMIC DNA]</scope>
    <source>
        <strain evidence="3 4">Oc5</strain>
    </source>
</reference>
<keyword evidence="4" id="KW-1185">Reference proteome</keyword>
<accession>A0A0A1MP13</accession>
<dbReference type="RefSeq" id="WP_042530721.1">
    <property type="nucleotide sequence ID" value="NZ_CAXOIH010000021.1"/>
</dbReference>
<keyword evidence="1" id="KW-0175">Coiled coil</keyword>
<dbReference type="PANTHER" id="PTHR38430:SF1">
    <property type="entry name" value="PROTEIN-ARGININE KINASE ACTIVATOR PROTEIN"/>
    <property type="match status" value="1"/>
</dbReference>
<dbReference type="Proteomes" id="UP000040453">
    <property type="component" value="Unassembled WGS sequence"/>
</dbReference>
<dbReference type="GO" id="GO:0008270">
    <property type="term" value="F:zinc ion binding"/>
    <property type="evidence" value="ECO:0007669"/>
    <property type="project" value="TreeGrafter"/>
</dbReference>
<dbReference type="OrthoDB" id="9788704at2"/>
<dbReference type="PROSITE" id="PS50151">
    <property type="entry name" value="UVR"/>
    <property type="match status" value="1"/>
</dbReference>
<protein>
    <submittedName>
        <fullName evidence="3">UvrB/uvrC motif</fullName>
    </submittedName>
</protein>
<dbReference type="InterPro" id="IPR025542">
    <property type="entry name" value="YacH"/>
</dbReference>
<evidence type="ECO:0000313" key="4">
    <source>
        <dbReference type="Proteomes" id="UP000040453"/>
    </source>
</evidence>
<evidence type="ECO:0000256" key="1">
    <source>
        <dbReference type="SAM" id="Coils"/>
    </source>
</evidence>
<dbReference type="Pfam" id="PF02151">
    <property type="entry name" value="UVR"/>
    <property type="match status" value="1"/>
</dbReference>
<dbReference type="InterPro" id="IPR001943">
    <property type="entry name" value="UVR_dom"/>
</dbReference>
<dbReference type="GO" id="GO:0050897">
    <property type="term" value="F:cobalt ion binding"/>
    <property type="evidence" value="ECO:0007669"/>
    <property type="project" value="TreeGrafter"/>
</dbReference>
<dbReference type="PIRSF" id="PIRSF015034">
    <property type="entry name" value="YacH"/>
    <property type="match status" value="1"/>
</dbReference>
<dbReference type="GO" id="GO:0046870">
    <property type="term" value="F:cadmium ion binding"/>
    <property type="evidence" value="ECO:0007669"/>
    <property type="project" value="TreeGrafter"/>
</dbReference>
<feature type="coiled-coil region" evidence="1">
    <location>
        <begin position="136"/>
        <end position="182"/>
    </location>
</feature>
<dbReference type="PANTHER" id="PTHR38430">
    <property type="entry name" value="PROTEIN-ARGININE KINASE ACTIVATOR PROTEIN"/>
    <property type="match status" value="1"/>
</dbReference>
<dbReference type="GO" id="GO:1990169">
    <property type="term" value="P:stress response to copper ion"/>
    <property type="evidence" value="ECO:0007669"/>
    <property type="project" value="TreeGrafter"/>
</dbReference>
<dbReference type="GO" id="GO:0005507">
    <property type="term" value="F:copper ion binding"/>
    <property type="evidence" value="ECO:0007669"/>
    <property type="project" value="TreeGrafter"/>
</dbReference>
<dbReference type="GO" id="GO:1990170">
    <property type="term" value="P:stress response to cadmium ion"/>
    <property type="evidence" value="ECO:0007669"/>
    <property type="project" value="TreeGrafter"/>
</dbReference>
<organism evidence="3 4">
    <name type="scientific">Oceanobacillus oncorhynchi</name>
    <dbReference type="NCBI Taxonomy" id="545501"/>
    <lineage>
        <taxon>Bacteria</taxon>
        <taxon>Bacillati</taxon>
        <taxon>Bacillota</taxon>
        <taxon>Bacilli</taxon>
        <taxon>Bacillales</taxon>
        <taxon>Bacillaceae</taxon>
        <taxon>Oceanobacillus</taxon>
    </lineage>
</organism>
<sequence length="186" mass="20955">MECQECHERKATLHFKHIINGQETKVSLCEVCAKKKGYLTYPEEGFSLNDLLSGLFQKDGIPLNAAGTANSNQPKQPQELKCSSCGRTFSEFKKAGKFGCANCYASFDSKVEPILRRVHAGNTKHTGRIPKRAGKYIQQKQLISSHKEELKQLIEDEEFEKAAVLRDKIRELEKANHQDKEAGDNT</sequence>
<gene>
    <name evidence="3" type="ORF">BN997_01365</name>
</gene>
<feature type="domain" description="UVR" evidence="2">
    <location>
        <begin position="140"/>
        <end position="175"/>
    </location>
</feature>
<dbReference type="SUPFAM" id="SSF46600">
    <property type="entry name" value="C-terminal UvrC-binding domain of UvrB"/>
    <property type="match status" value="1"/>
</dbReference>
<evidence type="ECO:0000313" key="3">
    <source>
        <dbReference type="EMBL" id="CEI81534.1"/>
    </source>
</evidence>
<dbReference type="Gene3D" id="4.10.860.10">
    <property type="entry name" value="UVR domain"/>
    <property type="match status" value="1"/>
</dbReference>
<dbReference type="STRING" id="545501.BN997_01365"/>